<protein>
    <recommendedName>
        <fullName evidence="1">UTP25 C-terminal domain-containing protein</fullName>
    </recommendedName>
</protein>
<accession>A0A7S3WSC8</accession>
<dbReference type="InterPro" id="IPR010678">
    <property type="entry name" value="UTP25"/>
</dbReference>
<sequence>MADDARLDAFKERLLPALLRAMGDRFTPGGRRPQTLLFVPSYFDFVRVRNLLKAEDVPFTAISEYTEPPDVARARGALSKGEVEGLLLYTERAHFFHRRLLRGSARLAFYGLPQYEHFYPELLQMLAGSSAANGGGAGSGAATGECVALFCRFDWQPLRRLVGDERAASMVKSTDATSFLFQ</sequence>
<dbReference type="EMBL" id="HBIQ01069736">
    <property type="protein sequence ID" value="CAE0574419.1"/>
    <property type="molecule type" value="Transcribed_RNA"/>
</dbReference>
<dbReference type="GO" id="GO:0032040">
    <property type="term" value="C:small-subunit processome"/>
    <property type="evidence" value="ECO:0007669"/>
    <property type="project" value="TreeGrafter"/>
</dbReference>
<evidence type="ECO:0000259" key="1">
    <source>
        <dbReference type="Pfam" id="PF06862"/>
    </source>
</evidence>
<dbReference type="GO" id="GO:0019843">
    <property type="term" value="F:rRNA binding"/>
    <property type="evidence" value="ECO:0007669"/>
    <property type="project" value="TreeGrafter"/>
</dbReference>
<dbReference type="PANTHER" id="PTHR12933:SF0">
    <property type="entry name" value="U3 SMALL NUCLEOLAR RNA-ASSOCIATED PROTEIN 25 HOMOLOG"/>
    <property type="match status" value="1"/>
</dbReference>
<dbReference type="PANTHER" id="PTHR12933">
    <property type="entry name" value="ORF PROTEIN-RELATED"/>
    <property type="match status" value="1"/>
</dbReference>
<reference evidence="2" key="1">
    <citation type="submission" date="2021-01" db="EMBL/GenBank/DDBJ databases">
        <authorList>
            <person name="Corre E."/>
            <person name="Pelletier E."/>
            <person name="Niang G."/>
            <person name="Scheremetjew M."/>
            <person name="Finn R."/>
            <person name="Kale V."/>
            <person name="Holt S."/>
            <person name="Cochrane G."/>
            <person name="Meng A."/>
            <person name="Brown T."/>
            <person name="Cohen L."/>
        </authorList>
    </citation>
    <scope>NUCLEOTIDE SEQUENCE</scope>
    <source>
        <strain evidence="2">SPMC142</strain>
    </source>
</reference>
<dbReference type="InterPro" id="IPR053939">
    <property type="entry name" value="UTP25_C"/>
</dbReference>
<gene>
    <name evidence="2" type="ORF">SACU0126_LOCUS22245</name>
</gene>
<organism evidence="2">
    <name type="scientific">Strombidinopsis acuminata</name>
    <dbReference type="NCBI Taxonomy" id="141414"/>
    <lineage>
        <taxon>Eukaryota</taxon>
        <taxon>Sar</taxon>
        <taxon>Alveolata</taxon>
        <taxon>Ciliophora</taxon>
        <taxon>Intramacronucleata</taxon>
        <taxon>Spirotrichea</taxon>
        <taxon>Choreotrichia</taxon>
        <taxon>Choreotrichida</taxon>
        <taxon>Strombidinopsidae</taxon>
        <taxon>Strombidinopsis</taxon>
    </lineage>
</organism>
<dbReference type="AlphaFoldDB" id="A0A7S3WSC8"/>
<proteinExistence type="predicted"/>
<dbReference type="GO" id="GO:0034511">
    <property type="term" value="F:U3 snoRNA binding"/>
    <property type="evidence" value="ECO:0007669"/>
    <property type="project" value="InterPro"/>
</dbReference>
<dbReference type="GO" id="GO:0000462">
    <property type="term" value="P:maturation of SSU-rRNA from tricistronic rRNA transcript (SSU-rRNA, 5.8S rRNA, LSU-rRNA)"/>
    <property type="evidence" value="ECO:0007669"/>
    <property type="project" value="TreeGrafter"/>
</dbReference>
<dbReference type="Pfam" id="PF06862">
    <property type="entry name" value="Utp25_C"/>
    <property type="match status" value="1"/>
</dbReference>
<name>A0A7S3WSC8_9SPIT</name>
<feature type="domain" description="UTP25 C-terminal" evidence="1">
    <location>
        <begin position="3"/>
        <end position="177"/>
    </location>
</feature>
<evidence type="ECO:0000313" key="2">
    <source>
        <dbReference type="EMBL" id="CAE0574419.1"/>
    </source>
</evidence>